<evidence type="ECO:0000313" key="2">
    <source>
        <dbReference type="EMBL" id="SDQ12609.1"/>
    </source>
</evidence>
<name>A0A1H0YBI7_9MICO</name>
<dbReference type="STRING" id="1079994.SAMN04488565_0723"/>
<dbReference type="Proteomes" id="UP000182690">
    <property type="component" value="Unassembled WGS sequence"/>
</dbReference>
<feature type="region of interest" description="Disordered" evidence="1">
    <location>
        <begin position="1"/>
        <end position="67"/>
    </location>
</feature>
<evidence type="ECO:0000313" key="3">
    <source>
        <dbReference type="Proteomes" id="UP000182690"/>
    </source>
</evidence>
<evidence type="ECO:0000256" key="1">
    <source>
        <dbReference type="SAM" id="MobiDB-lite"/>
    </source>
</evidence>
<organism evidence="2 3">
    <name type="scientific">Leucobacter chromiiresistens</name>
    <dbReference type="NCBI Taxonomy" id="1079994"/>
    <lineage>
        <taxon>Bacteria</taxon>
        <taxon>Bacillati</taxon>
        <taxon>Actinomycetota</taxon>
        <taxon>Actinomycetes</taxon>
        <taxon>Micrococcales</taxon>
        <taxon>Microbacteriaceae</taxon>
        <taxon>Leucobacter</taxon>
    </lineage>
</organism>
<dbReference type="RefSeq" id="WP_010155489.1">
    <property type="nucleotide sequence ID" value="NZ_FNKB01000001.1"/>
</dbReference>
<dbReference type="AlphaFoldDB" id="A0A1H0YBI7"/>
<protein>
    <submittedName>
        <fullName evidence="2">Uncharacterized protein</fullName>
    </submittedName>
</protein>
<dbReference type="OrthoDB" id="9912087at2"/>
<gene>
    <name evidence="2" type="ORF">SAMN04488565_0723</name>
</gene>
<accession>A0A1H0YBI7</accession>
<proteinExistence type="predicted"/>
<feature type="compositionally biased region" description="Low complexity" evidence="1">
    <location>
        <begin position="9"/>
        <end position="24"/>
    </location>
</feature>
<sequence>MSTNLNDPNHAAGEGAHLGAEGNGPLADPDAPEQPLAQEHEEGTGLDSPVAPGVPDQQDPGAATESA</sequence>
<dbReference type="EMBL" id="FNKB01000001">
    <property type="protein sequence ID" value="SDQ12609.1"/>
    <property type="molecule type" value="Genomic_DNA"/>
</dbReference>
<reference evidence="2 3" key="1">
    <citation type="submission" date="2016-10" db="EMBL/GenBank/DDBJ databases">
        <authorList>
            <person name="de Groot N.N."/>
        </authorList>
    </citation>
    <scope>NUCLEOTIDE SEQUENCE [LARGE SCALE GENOMIC DNA]</scope>
    <source>
        <strain evidence="2 3">DSM 22788</strain>
    </source>
</reference>